<keyword evidence="3" id="KW-1185">Reference proteome</keyword>
<accession>A0A9X2VVB1</accession>
<feature type="transmembrane region" description="Helical" evidence="1">
    <location>
        <begin position="38"/>
        <end position="58"/>
    </location>
</feature>
<sequence length="59" mass="6846">MNVDLEVPVRWRGVRKHVMRKRKRGRHARERAPAPPTWAAAFFGIVLLVALILLLLTYV</sequence>
<keyword evidence="1" id="KW-1133">Transmembrane helix</keyword>
<evidence type="ECO:0000313" key="2">
    <source>
        <dbReference type="EMBL" id="MCS7482709.1"/>
    </source>
</evidence>
<comment type="caution">
    <text evidence="2">The sequence shown here is derived from an EMBL/GenBank/DDBJ whole genome shotgun (WGS) entry which is preliminary data.</text>
</comment>
<dbReference type="Proteomes" id="UP001141259">
    <property type="component" value="Unassembled WGS sequence"/>
</dbReference>
<evidence type="ECO:0000256" key="1">
    <source>
        <dbReference type="SAM" id="Phobius"/>
    </source>
</evidence>
<keyword evidence="1" id="KW-0812">Transmembrane</keyword>
<gene>
    <name evidence="2" type="ORF">NZH93_38180</name>
</gene>
<keyword evidence="1" id="KW-0472">Membrane</keyword>
<reference evidence="2" key="1">
    <citation type="submission" date="2022-08" db="EMBL/GenBank/DDBJ databases">
        <authorList>
            <person name="Tistechok S."/>
            <person name="Samborskyy M."/>
            <person name="Roman I."/>
        </authorList>
    </citation>
    <scope>NUCLEOTIDE SEQUENCE</scope>
    <source>
        <strain evidence="2">DSM 103496</strain>
    </source>
</reference>
<name>A0A9X2VVB1_9PSEU</name>
<dbReference type="EMBL" id="JANYMP010000026">
    <property type="protein sequence ID" value="MCS7482709.1"/>
    <property type="molecule type" value="Genomic_DNA"/>
</dbReference>
<protein>
    <submittedName>
        <fullName evidence="2">Uncharacterized protein</fullName>
    </submittedName>
</protein>
<evidence type="ECO:0000313" key="3">
    <source>
        <dbReference type="Proteomes" id="UP001141259"/>
    </source>
</evidence>
<proteinExistence type="predicted"/>
<dbReference type="AlphaFoldDB" id="A0A9X2VVB1"/>
<organism evidence="2 3">
    <name type="scientific">Umezawaea endophytica</name>
    <dbReference type="NCBI Taxonomy" id="1654476"/>
    <lineage>
        <taxon>Bacteria</taxon>
        <taxon>Bacillati</taxon>
        <taxon>Actinomycetota</taxon>
        <taxon>Actinomycetes</taxon>
        <taxon>Pseudonocardiales</taxon>
        <taxon>Pseudonocardiaceae</taxon>
        <taxon>Umezawaea</taxon>
    </lineage>
</organism>
<dbReference type="RefSeq" id="WP_259628175.1">
    <property type="nucleotide sequence ID" value="NZ_JANYMP010000026.1"/>
</dbReference>